<protein>
    <recommendedName>
        <fullName evidence="3">Zinc-finger of transposase IS204/IS1001/IS1096/IS1165</fullName>
    </recommendedName>
</protein>
<dbReference type="AlphaFoldDB" id="A0A239K3J1"/>
<dbReference type="Proteomes" id="UP000198304">
    <property type="component" value="Unassembled WGS sequence"/>
</dbReference>
<proteinExistence type="predicted"/>
<dbReference type="EMBL" id="FZOJ01000042">
    <property type="protein sequence ID" value="SNT12695.1"/>
    <property type="molecule type" value="Genomic_DNA"/>
</dbReference>
<keyword evidence="2" id="KW-1185">Reference proteome</keyword>
<organism evidence="1 2">
    <name type="scientific">Anaerovirgula multivorans</name>
    <dbReference type="NCBI Taxonomy" id="312168"/>
    <lineage>
        <taxon>Bacteria</taxon>
        <taxon>Bacillati</taxon>
        <taxon>Bacillota</taxon>
        <taxon>Clostridia</taxon>
        <taxon>Peptostreptococcales</taxon>
        <taxon>Natronincolaceae</taxon>
        <taxon>Anaerovirgula</taxon>
    </lineage>
</organism>
<accession>A0A239K3J1</accession>
<evidence type="ECO:0000313" key="2">
    <source>
        <dbReference type="Proteomes" id="UP000198304"/>
    </source>
</evidence>
<sequence>MNIDNNIIPNLIGLQGLEIIYTNVNNGTFEVFAKSAFNFTKCPHCGYHLYCT</sequence>
<name>A0A239K3J1_9FIRM</name>
<evidence type="ECO:0008006" key="3">
    <source>
        <dbReference type="Google" id="ProtNLM"/>
    </source>
</evidence>
<reference evidence="1 2" key="1">
    <citation type="submission" date="2017-06" db="EMBL/GenBank/DDBJ databases">
        <authorList>
            <person name="Kim H.J."/>
            <person name="Triplett B.A."/>
        </authorList>
    </citation>
    <scope>NUCLEOTIDE SEQUENCE [LARGE SCALE GENOMIC DNA]</scope>
    <source>
        <strain evidence="1 2">SCA</strain>
    </source>
</reference>
<gene>
    <name evidence="1" type="ORF">SAMN05446037_104233</name>
</gene>
<evidence type="ECO:0000313" key="1">
    <source>
        <dbReference type="EMBL" id="SNT12695.1"/>
    </source>
</evidence>